<feature type="region of interest" description="Disordered" evidence="1">
    <location>
        <begin position="1"/>
        <end position="23"/>
    </location>
</feature>
<feature type="region of interest" description="Disordered" evidence="1">
    <location>
        <begin position="61"/>
        <end position="86"/>
    </location>
</feature>
<organism evidence="2 3">
    <name type="scientific">Streptomyces lavendofoliae</name>
    <dbReference type="NCBI Taxonomy" id="67314"/>
    <lineage>
        <taxon>Bacteria</taxon>
        <taxon>Bacillati</taxon>
        <taxon>Actinomycetota</taxon>
        <taxon>Actinomycetes</taxon>
        <taxon>Kitasatosporales</taxon>
        <taxon>Streptomycetaceae</taxon>
        <taxon>Streptomyces</taxon>
    </lineage>
</organism>
<evidence type="ECO:0000313" key="3">
    <source>
        <dbReference type="Proteomes" id="UP000636661"/>
    </source>
</evidence>
<keyword evidence="3" id="KW-1185">Reference proteome</keyword>
<dbReference type="EMBL" id="BMTP01000006">
    <property type="protein sequence ID" value="GGU39768.1"/>
    <property type="molecule type" value="Genomic_DNA"/>
</dbReference>
<accession>A0A918HX51</accession>
<reference evidence="2" key="1">
    <citation type="journal article" date="2014" name="Int. J. Syst. Evol. Microbiol.">
        <title>Complete genome sequence of Corynebacterium casei LMG S-19264T (=DSM 44701T), isolated from a smear-ripened cheese.</title>
        <authorList>
            <consortium name="US DOE Joint Genome Institute (JGI-PGF)"/>
            <person name="Walter F."/>
            <person name="Albersmeier A."/>
            <person name="Kalinowski J."/>
            <person name="Ruckert C."/>
        </authorList>
    </citation>
    <scope>NUCLEOTIDE SEQUENCE</scope>
    <source>
        <strain evidence="2">JCM 4391</strain>
    </source>
</reference>
<evidence type="ECO:0000256" key="1">
    <source>
        <dbReference type="SAM" id="MobiDB-lite"/>
    </source>
</evidence>
<dbReference type="Pfam" id="PF11387">
    <property type="entry name" value="DUF2795"/>
    <property type="match status" value="1"/>
</dbReference>
<dbReference type="Proteomes" id="UP000636661">
    <property type="component" value="Unassembled WGS sequence"/>
</dbReference>
<evidence type="ECO:0008006" key="4">
    <source>
        <dbReference type="Google" id="ProtNLM"/>
    </source>
</evidence>
<comment type="caution">
    <text evidence="2">The sequence shown here is derived from an EMBL/GenBank/DDBJ whole genome shotgun (WGS) entry which is preliminary data.</text>
</comment>
<proteinExistence type="predicted"/>
<gene>
    <name evidence="2" type="ORF">GCM10010274_29270</name>
</gene>
<evidence type="ECO:0000313" key="2">
    <source>
        <dbReference type="EMBL" id="GGU39768.1"/>
    </source>
</evidence>
<name>A0A918HX51_9ACTN</name>
<reference evidence="2" key="2">
    <citation type="submission" date="2020-09" db="EMBL/GenBank/DDBJ databases">
        <authorList>
            <person name="Sun Q."/>
            <person name="Ohkuma M."/>
        </authorList>
    </citation>
    <scope>NUCLEOTIDE SEQUENCE</scope>
    <source>
        <strain evidence="2">JCM 4391</strain>
    </source>
</reference>
<protein>
    <recommendedName>
        <fullName evidence="4">DUF2795 domain-containing protein</fullName>
    </recommendedName>
</protein>
<dbReference type="AlphaFoldDB" id="A0A918HX51"/>
<sequence>MLHCRDMDRAPGTPIRRGGTPRTMAVNPIEMQKALGGVNYPASKKEIVDQASRHKAGQEVMKALDSLPDKEYDSPASVNKEVGKGD</sequence>
<dbReference type="InterPro" id="IPR021527">
    <property type="entry name" value="DUF2795"/>
</dbReference>